<dbReference type="KEGG" id="ade:Adeh_2766"/>
<keyword evidence="3 9" id="KW-0808">Transferase</keyword>
<feature type="transmembrane region" description="Helical" evidence="7">
    <location>
        <begin position="49"/>
        <end position="72"/>
    </location>
</feature>
<organism evidence="9 10">
    <name type="scientific">Anaeromyxobacter dehalogenans (strain 2CP-C)</name>
    <dbReference type="NCBI Taxonomy" id="290397"/>
    <lineage>
        <taxon>Bacteria</taxon>
        <taxon>Pseudomonadati</taxon>
        <taxon>Myxococcota</taxon>
        <taxon>Myxococcia</taxon>
        <taxon>Myxococcales</taxon>
        <taxon>Cystobacterineae</taxon>
        <taxon>Anaeromyxobacteraceae</taxon>
        <taxon>Anaeromyxobacter</taxon>
    </lineage>
</organism>
<evidence type="ECO:0000256" key="1">
    <source>
        <dbReference type="ARBA" id="ARBA00004141"/>
    </source>
</evidence>
<keyword evidence="5 7" id="KW-1133">Transmembrane helix</keyword>
<evidence type="ECO:0000313" key="9">
    <source>
        <dbReference type="EMBL" id="ABC82536.1"/>
    </source>
</evidence>
<dbReference type="PANTHER" id="PTHR30576">
    <property type="entry name" value="COLANIC BIOSYNTHESIS UDP-GLUCOSE LIPID CARRIER TRANSFERASE"/>
    <property type="match status" value="1"/>
</dbReference>
<feature type="transmembrane region" description="Helical" evidence="7">
    <location>
        <begin position="108"/>
        <end position="127"/>
    </location>
</feature>
<dbReference type="Pfam" id="PF13727">
    <property type="entry name" value="CoA_binding_3"/>
    <property type="match status" value="1"/>
</dbReference>
<name>Q2ILK9_ANADE</name>
<comment type="subcellular location">
    <subcellularLocation>
        <location evidence="1">Membrane</location>
        <topology evidence="1">Multi-pass membrane protein</topology>
    </subcellularLocation>
</comment>
<dbReference type="Proteomes" id="UP000001935">
    <property type="component" value="Chromosome"/>
</dbReference>
<proteinExistence type="inferred from homology"/>
<dbReference type="GO" id="GO:0016020">
    <property type="term" value="C:membrane"/>
    <property type="evidence" value="ECO:0007669"/>
    <property type="project" value="UniProtKB-SubCell"/>
</dbReference>
<dbReference type="AlphaFoldDB" id="Q2ILK9"/>
<dbReference type="OrthoDB" id="9808602at2"/>
<evidence type="ECO:0000313" key="10">
    <source>
        <dbReference type="Proteomes" id="UP000001935"/>
    </source>
</evidence>
<comment type="similarity">
    <text evidence="2">Belongs to the bacterial sugar transferase family.</text>
</comment>
<dbReference type="EMBL" id="CP000251">
    <property type="protein sequence ID" value="ABC82536.1"/>
    <property type="molecule type" value="Genomic_DNA"/>
</dbReference>
<dbReference type="STRING" id="290397.Adeh_2766"/>
<dbReference type="HOGENOM" id="CLU_024920_3_4_7"/>
<evidence type="ECO:0000256" key="7">
    <source>
        <dbReference type="SAM" id="Phobius"/>
    </source>
</evidence>
<dbReference type="InterPro" id="IPR003362">
    <property type="entry name" value="Bact_transf"/>
</dbReference>
<feature type="transmembrane region" description="Helical" evidence="7">
    <location>
        <begin position="84"/>
        <end position="102"/>
    </location>
</feature>
<feature type="transmembrane region" description="Helical" evidence="7">
    <location>
        <begin position="12"/>
        <end position="29"/>
    </location>
</feature>
<dbReference type="NCBIfam" id="TIGR03025">
    <property type="entry name" value="EPS_sugtrans"/>
    <property type="match status" value="1"/>
</dbReference>
<gene>
    <name evidence="9" type="ordered locus">Adeh_2766</name>
</gene>
<dbReference type="EC" id="2.7.8.6" evidence="9"/>
<evidence type="ECO:0000256" key="4">
    <source>
        <dbReference type="ARBA" id="ARBA00022692"/>
    </source>
</evidence>
<keyword evidence="4 7" id="KW-0812">Transmembrane</keyword>
<evidence type="ECO:0000256" key="3">
    <source>
        <dbReference type="ARBA" id="ARBA00022679"/>
    </source>
</evidence>
<evidence type="ECO:0000256" key="2">
    <source>
        <dbReference type="ARBA" id="ARBA00006464"/>
    </source>
</evidence>
<dbReference type="Pfam" id="PF02397">
    <property type="entry name" value="Bac_transf"/>
    <property type="match status" value="1"/>
</dbReference>
<dbReference type="eggNOG" id="COG2148">
    <property type="taxonomic scope" value="Bacteria"/>
</dbReference>
<dbReference type="GO" id="GO:0047360">
    <property type="term" value="F:undecaprenyl-phosphate galactose phosphotransferase activity"/>
    <property type="evidence" value="ECO:0007669"/>
    <property type="project" value="UniProtKB-EC"/>
</dbReference>
<keyword evidence="6 7" id="KW-0472">Membrane</keyword>
<dbReference type="Gene3D" id="3.40.50.720">
    <property type="entry name" value="NAD(P)-binding Rossmann-like Domain"/>
    <property type="match status" value="1"/>
</dbReference>
<accession>Q2ILK9</accession>
<evidence type="ECO:0000256" key="5">
    <source>
        <dbReference type="ARBA" id="ARBA00022989"/>
    </source>
</evidence>
<feature type="domain" description="Bacterial sugar transferase" evidence="8">
    <location>
        <begin position="277"/>
        <end position="464"/>
    </location>
</feature>
<dbReference type="InterPro" id="IPR017475">
    <property type="entry name" value="EPS_sugar_tfrase"/>
</dbReference>
<evidence type="ECO:0000259" key="8">
    <source>
        <dbReference type="Pfam" id="PF02397"/>
    </source>
</evidence>
<feature type="transmembrane region" description="Helical" evidence="7">
    <location>
        <begin position="282"/>
        <end position="303"/>
    </location>
</feature>
<reference evidence="9" key="1">
    <citation type="submission" date="2006-01" db="EMBL/GenBank/DDBJ databases">
        <title>Complete sequence of Anaeromyxobacter dehalogenans 2CP-C.</title>
        <authorList>
            <consortium name="US DOE Joint Genome Institute"/>
            <person name="Copeland A."/>
            <person name="Lucas S."/>
            <person name="Lapidus A."/>
            <person name="Barry K."/>
            <person name="Detter J.C."/>
            <person name="Glavina T."/>
            <person name="Hammon N."/>
            <person name="Israni S."/>
            <person name="Pitluck S."/>
            <person name="Brettin T."/>
            <person name="Bruce D."/>
            <person name="Han C."/>
            <person name="Tapia R."/>
            <person name="Gilna P."/>
            <person name="Kiss H."/>
            <person name="Schmutz J."/>
            <person name="Larimer F."/>
            <person name="Land M."/>
            <person name="Kyrpides N."/>
            <person name="Anderson I."/>
            <person name="Sanford R.A."/>
            <person name="Ritalahti K.M."/>
            <person name="Thomas H.S."/>
            <person name="Kirby J.R."/>
            <person name="Zhulin I.B."/>
            <person name="Loeffler F.E."/>
            <person name="Richardson P."/>
        </authorList>
    </citation>
    <scope>NUCLEOTIDE SEQUENCE</scope>
    <source>
        <strain evidence="9">2CP-C</strain>
    </source>
</reference>
<dbReference type="PANTHER" id="PTHR30576:SF10">
    <property type="entry name" value="SLL5057 PROTEIN"/>
    <property type="match status" value="1"/>
</dbReference>
<evidence type="ECO:0000256" key="6">
    <source>
        <dbReference type="ARBA" id="ARBA00023136"/>
    </source>
</evidence>
<protein>
    <submittedName>
        <fullName evidence="9">Undecaprenyl-phosphate galactosephosphotransferase</fullName>
        <ecNumber evidence="9">2.7.8.6</ecNumber>
    </submittedName>
</protein>
<sequence>MFHHKSRSGDAAVRLIDLAALALALPLAFEIYRELFRPDALEAVSLDRYWLALVVVMLLWSAGAWIYQVYEAGPGSLSDDLRRIARALMAVALVMFTLVFLAKEQESVSRLLAVLYFAVAFPLLAIARSVHRAVARAAGTRAGRVRYYAVVGSGDVAEEIIETIRAHPEWGMRLAGYVLEEGAVAASPDCVILGRLGNLARILEDHVLDDVVFAVPRERLSAVEDAVRTCEEQGVGALISLDVLRFGYSRMAVGDMDGLPMLALSRTPSDQIALAAKRAFDIGVSAAVLLLLSPLLLGVMIAIRLDSRGPIFFRQRRVGVHGRVFNILKFRSMYVDAEARLEALRAHNEMSGPVFKMKNDPRVTRIGRFIRRTSLDEFPQFWNVLRGEMSVVGPRPPLPSEVRQYKRWQRRRLSVKPGITCIWQISGRNDIDFDRWMELDLQYIDEWSLWNDVRICLKTIPAVLGARGAQ</sequence>